<sequence length="317" mass="37551">MGKFQLKNVGFFVNSANFSNFKLSSDQQTQSIKVKTPSFDRILFEQRYTLQHNFLLKLGQFDQTYFFNFVNILTIIDEIEVYQDILRIGTKYYEPLNYYQSIKFLVFFTDCFDKTTPDLLNQAVSRNYLEIDIGSNYFNLINHYLSTAYYYDLYPHLFKFYKLREMNSYIKLQSILLARTSNLNNYFLEETASVQFVIGFTINNSTLQFAVSDLRLLLWNQTYKLYNNMTVDNETQRQIMQKSLDFLQDNMNEFFKQNTYTLKSILTEGTHIYEFLSKFNVSVAGTRFTIDINQASKQDFKNAIVQPNDQQLFGSNM</sequence>
<protein>
    <submittedName>
        <fullName evidence="1">Uncharacterized protein</fullName>
    </submittedName>
</protein>
<dbReference type="AlphaFoldDB" id="A0A077ZT53"/>
<proteinExistence type="predicted"/>
<dbReference type="EMBL" id="CCKQ01000566">
    <property type="protein sequence ID" value="CDW71646.1"/>
    <property type="molecule type" value="Genomic_DNA"/>
</dbReference>
<accession>A0A077ZT53</accession>
<dbReference type="InParanoid" id="A0A077ZT53"/>
<evidence type="ECO:0000313" key="2">
    <source>
        <dbReference type="Proteomes" id="UP000039865"/>
    </source>
</evidence>
<evidence type="ECO:0000313" key="1">
    <source>
        <dbReference type="EMBL" id="CDW71646.1"/>
    </source>
</evidence>
<gene>
    <name evidence="1" type="primary">Contig14210.g15142</name>
    <name evidence="1" type="ORF">STYLEM_593</name>
</gene>
<reference evidence="1 2" key="1">
    <citation type="submission" date="2014-06" db="EMBL/GenBank/DDBJ databases">
        <authorList>
            <person name="Swart Estienne"/>
        </authorList>
    </citation>
    <scope>NUCLEOTIDE SEQUENCE [LARGE SCALE GENOMIC DNA]</scope>
    <source>
        <strain evidence="1 2">130c</strain>
    </source>
</reference>
<name>A0A077ZT53_STYLE</name>
<keyword evidence="2" id="KW-1185">Reference proteome</keyword>
<organism evidence="1 2">
    <name type="scientific">Stylonychia lemnae</name>
    <name type="common">Ciliate</name>
    <dbReference type="NCBI Taxonomy" id="5949"/>
    <lineage>
        <taxon>Eukaryota</taxon>
        <taxon>Sar</taxon>
        <taxon>Alveolata</taxon>
        <taxon>Ciliophora</taxon>
        <taxon>Intramacronucleata</taxon>
        <taxon>Spirotrichea</taxon>
        <taxon>Stichotrichia</taxon>
        <taxon>Sporadotrichida</taxon>
        <taxon>Oxytrichidae</taxon>
        <taxon>Stylonychinae</taxon>
        <taxon>Stylonychia</taxon>
    </lineage>
</organism>
<dbReference type="Proteomes" id="UP000039865">
    <property type="component" value="Unassembled WGS sequence"/>
</dbReference>